<dbReference type="EMBL" id="JACHGG010000001">
    <property type="protein sequence ID" value="MBB6057490.1"/>
    <property type="molecule type" value="Genomic_DNA"/>
</dbReference>
<dbReference type="Proteomes" id="UP000532746">
    <property type="component" value="Unassembled WGS sequence"/>
</dbReference>
<accession>A0A7W9SX56</accession>
<feature type="signal peptide" evidence="1">
    <location>
        <begin position="1"/>
        <end position="19"/>
    </location>
</feature>
<organism evidence="3 4">
    <name type="scientific">Hymenobacter luteus</name>
    <dbReference type="NCBI Taxonomy" id="1411122"/>
    <lineage>
        <taxon>Bacteria</taxon>
        <taxon>Pseudomonadati</taxon>
        <taxon>Bacteroidota</taxon>
        <taxon>Cytophagia</taxon>
        <taxon>Cytophagales</taxon>
        <taxon>Hymenobacteraceae</taxon>
        <taxon>Hymenobacter</taxon>
    </lineage>
</organism>
<proteinExistence type="predicted"/>
<feature type="domain" description="SGNH hydrolase-type esterase" evidence="2">
    <location>
        <begin position="43"/>
        <end position="215"/>
    </location>
</feature>
<sequence length="234" mass="25815">MRLLVLFFLLLGFGCTEPATDPAPRTTPPQAPKPAAAQIRYLALGDSYTIGEGVPATDRWGVQLAQLGQSDGIQPPDIIARTGWTTAELQQAIRAADNRNTYELVSLMIGVNNQYRGQPVATYRTELRELLQTAIRFAGGRPGRVFMLSIPDWGRSPYARNHDQEQITAQINQFNAAAQQECRQAGVTYLNITDLTRTAAPDATQFAPDGLHYSGKHMQQWAQLALPVARQLLQ</sequence>
<dbReference type="RefSeq" id="WP_183402257.1">
    <property type="nucleotide sequence ID" value="NZ_JACHGG010000001.1"/>
</dbReference>
<dbReference type="InterPro" id="IPR013830">
    <property type="entry name" value="SGNH_hydro"/>
</dbReference>
<dbReference type="Pfam" id="PF13472">
    <property type="entry name" value="Lipase_GDSL_2"/>
    <property type="match status" value="1"/>
</dbReference>
<dbReference type="Gene3D" id="3.40.50.1110">
    <property type="entry name" value="SGNH hydrolase"/>
    <property type="match status" value="1"/>
</dbReference>
<dbReference type="AlphaFoldDB" id="A0A7W9SX56"/>
<evidence type="ECO:0000256" key="1">
    <source>
        <dbReference type="SAM" id="SignalP"/>
    </source>
</evidence>
<protein>
    <submittedName>
        <fullName evidence="3">Lysophospholipase L1-like esterase</fullName>
    </submittedName>
</protein>
<dbReference type="InterPro" id="IPR036514">
    <property type="entry name" value="SGNH_hydro_sf"/>
</dbReference>
<reference evidence="3 4" key="1">
    <citation type="submission" date="2020-08" db="EMBL/GenBank/DDBJ databases">
        <title>Genomic Encyclopedia of Type Strains, Phase IV (KMG-IV): sequencing the most valuable type-strain genomes for metagenomic binning, comparative biology and taxonomic classification.</title>
        <authorList>
            <person name="Goeker M."/>
        </authorList>
    </citation>
    <scope>NUCLEOTIDE SEQUENCE [LARGE SCALE GENOMIC DNA]</scope>
    <source>
        <strain evidence="3 4">DSM 26718</strain>
    </source>
</reference>
<feature type="chain" id="PRO_5030584750" evidence="1">
    <location>
        <begin position="20"/>
        <end position="234"/>
    </location>
</feature>
<evidence type="ECO:0000259" key="2">
    <source>
        <dbReference type="Pfam" id="PF13472"/>
    </source>
</evidence>
<dbReference type="SUPFAM" id="SSF52266">
    <property type="entry name" value="SGNH hydrolase"/>
    <property type="match status" value="1"/>
</dbReference>
<gene>
    <name evidence="3" type="ORF">HNQ93_000320</name>
</gene>
<keyword evidence="1" id="KW-0732">Signal</keyword>
<dbReference type="CDD" id="cd01832">
    <property type="entry name" value="SGNH_hydrolase_like_1"/>
    <property type="match status" value="1"/>
</dbReference>
<comment type="caution">
    <text evidence="3">The sequence shown here is derived from an EMBL/GenBank/DDBJ whole genome shotgun (WGS) entry which is preliminary data.</text>
</comment>
<evidence type="ECO:0000313" key="3">
    <source>
        <dbReference type="EMBL" id="MBB6057490.1"/>
    </source>
</evidence>
<dbReference type="PROSITE" id="PS51257">
    <property type="entry name" value="PROKAR_LIPOPROTEIN"/>
    <property type="match status" value="1"/>
</dbReference>
<keyword evidence="4" id="KW-1185">Reference proteome</keyword>
<name>A0A7W9SX56_9BACT</name>
<dbReference type="GO" id="GO:0016788">
    <property type="term" value="F:hydrolase activity, acting on ester bonds"/>
    <property type="evidence" value="ECO:0007669"/>
    <property type="project" value="UniProtKB-ARBA"/>
</dbReference>
<evidence type="ECO:0000313" key="4">
    <source>
        <dbReference type="Proteomes" id="UP000532746"/>
    </source>
</evidence>